<dbReference type="PANTHER" id="PTHR47165:SF4">
    <property type="entry name" value="OS03G0429900 PROTEIN"/>
    <property type="match status" value="1"/>
</dbReference>
<proteinExistence type="predicted"/>
<dbReference type="Proteomes" id="UP000289738">
    <property type="component" value="Chromosome A02"/>
</dbReference>
<dbReference type="SUPFAM" id="SSF50249">
    <property type="entry name" value="Nucleic acid-binding proteins"/>
    <property type="match status" value="1"/>
</dbReference>
<dbReference type="Gene3D" id="2.40.50.140">
    <property type="entry name" value="Nucleic acid-binding proteins"/>
    <property type="match status" value="1"/>
</dbReference>
<evidence type="ECO:0000313" key="3">
    <source>
        <dbReference type="Proteomes" id="UP000289738"/>
    </source>
</evidence>
<accession>A0A445EBA3</accession>
<dbReference type="EMBL" id="SDMP01000002">
    <property type="protein sequence ID" value="RYR72515.1"/>
    <property type="molecule type" value="Genomic_DNA"/>
</dbReference>
<dbReference type="AlphaFoldDB" id="A0A445EBA3"/>
<comment type="caution">
    <text evidence="2">The sequence shown here is derived from an EMBL/GenBank/DDBJ whole genome shotgun (WGS) entry which is preliminary data.</text>
</comment>
<dbReference type="Pfam" id="PF08646">
    <property type="entry name" value="Rep_fac-A_C"/>
    <property type="match status" value="1"/>
</dbReference>
<feature type="domain" description="Replication factor A C-terminal" evidence="1">
    <location>
        <begin position="30"/>
        <end position="112"/>
    </location>
</feature>
<gene>
    <name evidence="2" type="ORF">Ahy_A02g006746</name>
</gene>
<sequence>MTHIEGPIWILGTIVSINAKKDDWFYKSCKRYECDKCGHTHGTATLRYKLEVTVHDGTGSMSLLLWNRETTQLCGKSVDKIIYDNGVGEDNLQLLDNMMDKQVLFKLNVKSGNIKQYDPVYTVIN</sequence>
<evidence type="ECO:0000259" key="1">
    <source>
        <dbReference type="Pfam" id="PF08646"/>
    </source>
</evidence>
<dbReference type="InterPro" id="IPR012340">
    <property type="entry name" value="NA-bd_OB-fold"/>
</dbReference>
<dbReference type="PANTHER" id="PTHR47165">
    <property type="entry name" value="OS03G0429900 PROTEIN"/>
    <property type="match status" value="1"/>
</dbReference>
<organism evidence="2 3">
    <name type="scientific">Arachis hypogaea</name>
    <name type="common">Peanut</name>
    <dbReference type="NCBI Taxonomy" id="3818"/>
    <lineage>
        <taxon>Eukaryota</taxon>
        <taxon>Viridiplantae</taxon>
        <taxon>Streptophyta</taxon>
        <taxon>Embryophyta</taxon>
        <taxon>Tracheophyta</taxon>
        <taxon>Spermatophyta</taxon>
        <taxon>Magnoliopsida</taxon>
        <taxon>eudicotyledons</taxon>
        <taxon>Gunneridae</taxon>
        <taxon>Pentapetalae</taxon>
        <taxon>rosids</taxon>
        <taxon>fabids</taxon>
        <taxon>Fabales</taxon>
        <taxon>Fabaceae</taxon>
        <taxon>Papilionoideae</taxon>
        <taxon>50 kb inversion clade</taxon>
        <taxon>dalbergioids sensu lato</taxon>
        <taxon>Dalbergieae</taxon>
        <taxon>Pterocarpus clade</taxon>
        <taxon>Arachis</taxon>
    </lineage>
</organism>
<dbReference type="InterPro" id="IPR013955">
    <property type="entry name" value="Rep_factor-A_C"/>
</dbReference>
<name>A0A445EBA3_ARAHY</name>
<evidence type="ECO:0000313" key="2">
    <source>
        <dbReference type="EMBL" id="RYR72515.1"/>
    </source>
</evidence>
<protein>
    <recommendedName>
        <fullName evidence="1">Replication factor A C-terminal domain-containing protein</fullName>
    </recommendedName>
</protein>
<keyword evidence="3" id="KW-1185">Reference proteome</keyword>
<reference evidence="2 3" key="1">
    <citation type="submission" date="2019-01" db="EMBL/GenBank/DDBJ databases">
        <title>Sequencing of cultivated peanut Arachis hypogaea provides insights into genome evolution and oil improvement.</title>
        <authorList>
            <person name="Chen X."/>
        </authorList>
    </citation>
    <scope>NUCLEOTIDE SEQUENCE [LARGE SCALE GENOMIC DNA]</scope>
    <source>
        <strain evidence="3">cv. Fuhuasheng</strain>
        <tissue evidence="2">Leaves</tissue>
    </source>
</reference>